<evidence type="ECO:0000313" key="7">
    <source>
        <dbReference type="Proteomes" id="UP000272908"/>
    </source>
</evidence>
<dbReference type="InterPro" id="IPR002941">
    <property type="entry name" value="DNA_methylase_N4/N6"/>
</dbReference>
<dbReference type="EMBL" id="UIHC01000074">
    <property type="protein sequence ID" value="SUZ33784.1"/>
    <property type="molecule type" value="Genomic_DNA"/>
</dbReference>
<dbReference type="Proteomes" id="UP000272908">
    <property type="component" value="Unassembled WGS sequence"/>
</dbReference>
<dbReference type="InterPro" id="IPR029063">
    <property type="entry name" value="SAM-dependent_MTases_sf"/>
</dbReference>
<dbReference type="PANTHER" id="PTHR13370">
    <property type="entry name" value="RNA METHYLASE-RELATED"/>
    <property type="match status" value="1"/>
</dbReference>
<keyword evidence="7" id="KW-1185">Reference proteome</keyword>
<dbReference type="GO" id="GO:0008170">
    <property type="term" value="F:N-methyltransferase activity"/>
    <property type="evidence" value="ECO:0007669"/>
    <property type="project" value="InterPro"/>
</dbReference>
<evidence type="ECO:0000256" key="3">
    <source>
        <dbReference type="ARBA" id="ARBA00022679"/>
    </source>
</evidence>
<dbReference type="GO" id="GO:0009007">
    <property type="term" value="F:site-specific DNA-methyltransferase (adenine-specific) activity"/>
    <property type="evidence" value="ECO:0007669"/>
    <property type="project" value="UniProtKB-EC"/>
</dbReference>
<evidence type="ECO:0000256" key="4">
    <source>
        <dbReference type="ARBA" id="ARBA00047942"/>
    </source>
</evidence>
<dbReference type="GO" id="GO:0032259">
    <property type="term" value="P:methylation"/>
    <property type="evidence" value="ECO:0007669"/>
    <property type="project" value="UniProtKB-KW"/>
</dbReference>
<reference evidence="7" key="1">
    <citation type="submission" date="2018-08" db="EMBL/GenBank/DDBJ databases">
        <authorList>
            <person name="Rodrigo-Torres L."/>
            <person name="Arahal R. D."/>
            <person name="Lucena T."/>
        </authorList>
    </citation>
    <scope>NUCLEOTIDE SEQUENCE [LARGE SCALE GENOMIC DNA]</scope>
    <source>
        <strain evidence="7">CECT 7235</strain>
    </source>
</reference>
<evidence type="ECO:0000256" key="1">
    <source>
        <dbReference type="ARBA" id="ARBA00011900"/>
    </source>
</evidence>
<protein>
    <recommendedName>
        <fullName evidence="1">site-specific DNA-methyltransferase (adenine-specific)</fullName>
        <ecNumber evidence="1">2.1.1.72</ecNumber>
    </recommendedName>
</protein>
<evidence type="ECO:0000313" key="6">
    <source>
        <dbReference type="EMBL" id="SUZ33784.1"/>
    </source>
</evidence>
<dbReference type="Pfam" id="PF01555">
    <property type="entry name" value="N6_N4_Mtase"/>
    <property type="match status" value="1"/>
</dbReference>
<dbReference type="PANTHER" id="PTHR13370:SF16">
    <property type="entry name" value="SITE-SPECIFIC DNA-METHYLTRANSFERASE (ADENINE-SPECIFIC)"/>
    <property type="match status" value="1"/>
</dbReference>
<gene>
    <name evidence="6" type="primary">dpnA_3</name>
    <name evidence="6" type="ORF">ROE7235_03559</name>
</gene>
<keyword evidence="2 6" id="KW-0489">Methyltransferase</keyword>
<dbReference type="GO" id="GO:0005737">
    <property type="term" value="C:cytoplasm"/>
    <property type="evidence" value="ECO:0007669"/>
    <property type="project" value="TreeGrafter"/>
</dbReference>
<proteinExistence type="predicted"/>
<evidence type="ECO:0000259" key="5">
    <source>
        <dbReference type="Pfam" id="PF01555"/>
    </source>
</evidence>
<dbReference type="GO" id="GO:0003677">
    <property type="term" value="F:DNA binding"/>
    <property type="evidence" value="ECO:0007669"/>
    <property type="project" value="InterPro"/>
</dbReference>
<evidence type="ECO:0000256" key="2">
    <source>
        <dbReference type="ARBA" id="ARBA00022603"/>
    </source>
</evidence>
<name>A0A3B0MYJ3_9RHOB</name>
<dbReference type="PRINTS" id="PR00508">
    <property type="entry name" value="S21N4MTFRASE"/>
</dbReference>
<dbReference type="Gene3D" id="3.40.50.150">
    <property type="entry name" value="Vaccinia Virus protein VP39"/>
    <property type="match status" value="1"/>
</dbReference>
<dbReference type="AlphaFoldDB" id="A0A3B0MYJ3"/>
<feature type="domain" description="DNA methylase N-4/N-6" evidence="5">
    <location>
        <begin position="147"/>
        <end position="211"/>
    </location>
</feature>
<dbReference type="RefSeq" id="WP_281272874.1">
    <property type="nucleotide sequence ID" value="NZ_UIHC01000074.1"/>
</dbReference>
<accession>A0A3B0MYJ3</accession>
<comment type="catalytic activity">
    <reaction evidence="4">
        <text>a 2'-deoxyadenosine in DNA + S-adenosyl-L-methionine = an N(6)-methyl-2'-deoxyadenosine in DNA + S-adenosyl-L-homocysteine + H(+)</text>
        <dbReference type="Rhea" id="RHEA:15197"/>
        <dbReference type="Rhea" id="RHEA-COMP:12418"/>
        <dbReference type="Rhea" id="RHEA-COMP:12419"/>
        <dbReference type="ChEBI" id="CHEBI:15378"/>
        <dbReference type="ChEBI" id="CHEBI:57856"/>
        <dbReference type="ChEBI" id="CHEBI:59789"/>
        <dbReference type="ChEBI" id="CHEBI:90615"/>
        <dbReference type="ChEBI" id="CHEBI:90616"/>
        <dbReference type="EC" id="2.1.1.72"/>
    </reaction>
</comment>
<dbReference type="EC" id="2.1.1.72" evidence="1"/>
<organism evidence="6 7">
    <name type="scientific">Roseinatronobacter ekhonensis</name>
    <dbReference type="NCBI Taxonomy" id="254356"/>
    <lineage>
        <taxon>Bacteria</taxon>
        <taxon>Pseudomonadati</taxon>
        <taxon>Pseudomonadota</taxon>
        <taxon>Alphaproteobacteria</taxon>
        <taxon>Rhodobacterales</taxon>
        <taxon>Paracoccaceae</taxon>
        <taxon>Roseinatronobacter</taxon>
    </lineage>
</organism>
<sequence length="661" mass="73942">MTDGRDQGAADGVICEFKRLKALRASKSGQKSRCPWVDIELPTGERRKKSTAERKGQEVPPEGFKVYSEVSLYPPSYSAKDVYPFDFRGKTFEPKTGSSWITNEKALSRLRSANRIGVQGDKNLRYCYFLADYPLRKISTAWTDTVGAREGTYVVNTSEAVIERCLLMTTDPGDLVLDPTCGSGTTAFAAEKWGRRWITCDTSRVAITLAKQRLMTASFDYYALRYPHEGLGGGFDYETVPHITLKSIANNPDIDTIYDEDHPKITAALTTLNTALTATPPKPLKPSMGVRKGKPVDLAKGATLFEWEVPFDLPDDWPATAQQPFKAFHTARQAMQRRMDQSISDHAEQETLYDKPRIDRKRLRITGPFSVEAVPAPTVLSLDESVPPQEADETVARSGETSRQSLWRDELLKTGVRGKGGAMLRFAEFETLPGLKHIHASGSLADTGERIVVSFGPQHASLEQRQVELALTEAETLRPSPKFILFCAFTFDPEAAKDIDEVNWPGVTLLKAQMNTDLLTEDLKKKRASNQSFWLMGQPDVDLRKRKDGMWEVEVNGFDYFDPKAGDLVSGGKNQIAMWSLDVDYDQRSLMPHQVFFPMADAKGGWNRLRKTIRAELDEDLLEQFHGTVSLPFEAGDNKRVAVKIVDDRGIESLKIMPLEG</sequence>
<keyword evidence="3 6" id="KW-0808">Transferase</keyword>
<dbReference type="InterPro" id="IPR001091">
    <property type="entry name" value="RM_Methyltransferase"/>
</dbReference>
<dbReference type="SUPFAM" id="SSF53335">
    <property type="entry name" value="S-adenosyl-L-methionine-dependent methyltransferases"/>
    <property type="match status" value="1"/>
</dbReference>